<dbReference type="InterPro" id="IPR027417">
    <property type="entry name" value="P-loop_NTPase"/>
</dbReference>
<protein>
    <recommendedName>
        <fullName evidence="11">Disease resistance protein RPM1-like</fullName>
    </recommendedName>
</protein>
<dbReference type="InterPro" id="IPR044974">
    <property type="entry name" value="Disease_R_plants"/>
</dbReference>
<dbReference type="Gene3D" id="1.10.8.430">
    <property type="entry name" value="Helical domain of apoptotic protease-activating factors"/>
    <property type="match status" value="1"/>
</dbReference>
<evidence type="ECO:0000259" key="7">
    <source>
        <dbReference type="Pfam" id="PF23559"/>
    </source>
</evidence>
<dbReference type="CDD" id="cd14798">
    <property type="entry name" value="RX-CC_like"/>
    <property type="match status" value="1"/>
</dbReference>
<keyword evidence="2" id="KW-0547">Nucleotide-binding</keyword>
<dbReference type="Proteomes" id="UP001634007">
    <property type="component" value="Unassembled WGS sequence"/>
</dbReference>
<organism evidence="9 10">
    <name type="scientific">Eucalyptus globulus</name>
    <name type="common">Tasmanian blue gum</name>
    <dbReference type="NCBI Taxonomy" id="34317"/>
    <lineage>
        <taxon>Eukaryota</taxon>
        <taxon>Viridiplantae</taxon>
        <taxon>Streptophyta</taxon>
        <taxon>Embryophyta</taxon>
        <taxon>Tracheophyta</taxon>
        <taxon>Spermatophyta</taxon>
        <taxon>Magnoliopsida</taxon>
        <taxon>eudicotyledons</taxon>
        <taxon>Gunneridae</taxon>
        <taxon>Pentapetalae</taxon>
        <taxon>rosids</taxon>
        <taxon>malvids</taxon>
        <taxon>Myrtales</taxon>
        <taxon>Myrtaceae</taxon>
        <taxon>Myrtoideae</taxon>
        <taxon>Eucalypteae</taxon>
        <taxon>Eucalyptus</taxon>
    </lineage>
</organism>
<gene>
    <name evidence="9" type="ORF">ACJRO7_020079</name>
</gene>
<dbReference type="InterPro" id="IPR036388">
    <property type="entry name" value="WH-like_DNA-bd_sf"/>
</dbReference>
<dbReference type="Gene3D" id="1.10.10.10">
    <property type="entry name" value="Winged helix-like DNA-binding domain superfamily/Winged helix DNA-binding domain"/>
    <property type="match status" value="1"/>
</dbReference>
<accession>A0ABD3KNG9</accession>
<evidence type="ECO:0000259" key="5">
    <source>
        <dbReference type="Pfam" id="PF00931"/>
    </source>
</evidence>
<keyword evidence="10" id="KW-1185">Reference proteome</keyword>
<dbReference type="PANTHER" id="PTHR23155">
    <property type="entry name" value="DISEASE RESISTANCE PROTEIN RP"/>
    <property type="match status" value="1"/>
</dbReference>
<feature type="region of interest" description="Disordered" evidence="4">
    <location>
        <begin position="922"/>
        <end position="947"/>
    </location>
</feature>
<dbReference type="SUPFAM" id="SSF52058">
    <property type="entry name" value="L domain-like"/>
    <property type="match status" value="1"/>
</dbReference>
<evidence type="ECO:0000259" key="6">
    <source>
        <dbReference type="Pfam" id="PF18052"/>
    </source>
</evidence>
<reference evidence="9 10" key="1">
    <citation type="submission" date="2024-11" db="EMBL/GenBank/DDBJ databases">
        <title>Chromosome-level genome assembly of Eucalyptus globulus Labill. provides insights into its genome evolution.</title>
        <authorList>
            <person name="Li X."/>
        </authorList>
    </citation>
    <scope>NUCLEOTIDE SEQUENCE [LARGE SCALE GENOMIC DNA]</scope>
    <source>
        <strain evidence="9">CL2024</strain>
        <tissue evidence="9">Fresh tender leaves</tissue>
    </source>
</reference>
<dbReference type="InterPro" id="IPR058922">
    <property type="entry name" value="WHD_DRP"/>
</dbReference>
<evidence type="ECO:0000256" key="4">
    <source>
        <dbReference type="SAM" id="MobiDB-lite"/>
    </source>
</evidence>
<dbReference type="Gene3D" id="3.80.10.10">
    <property type="entry name" value="Ribonuclease Inhibitor"/>
    <property type="match status" value="1"/>
</dbReference>
<feature type="domain" description="Disease resistance N-terminal" evidence="6">
    <location>
        <begin position="6"/>
        <end position="87"/>
    </location>
</feature>
<dbReference type="GO" id="GO:0006952">
    <property type="term" value="P:defense response"/>
    <property type="evidence" value="ECO:0007669"/>
    <property type="project" value="UniProtKB-KW"/>
</dbReference>
<dbReference type="PRINTS" id="PR00364">
    <property type="entry name" value="DISEASERSIST"/>
</dbReference>
<dbReference type="InterPro" id="IPR042197">
    <property type="entry name" value="Apaf_helical"/>
</dbReference>
<comment type="caution">
    <text evidence="9">The sequence shown here is derived from an EMBL/GenBank/DDBJ whole genome shotgun (WGS) entry which is preliminary data.</text>
</comment>
<dbReference type="GO" id="GO:0000166">
    <property type="term" value="F:nucleotide binding"/>
    <property type="evidence" value="ECO:0007669"/>
    <property type="project" value="UniProtKB-KW"/>
</dbReference>
<dbReference type="InterPro" id="IPR032675">
    <property type="entry name" value="LRR_dom_sf"/>
</dbReference>
<dbReference type="Pfam" id="PF00931">
    <property type="entry name" value="NB-ARC"/>
    <property type="match status" value="1"/>
</dbReference>
<evidence type="ECO:0000256" key="1">
    <source>
        <dbReference type="ARBA" id="ARBA00022737"/>
    </source>
</evidence>
<dbReference type="Pfam" id="PF23598">
    <property type="entry name" value="LRR_14"/>
    <property type="match status" value="1"/>
</dbReference>
<dbReference type="EMBL" id="JBJKBG010000005">
    <property type="protein sequence ID" value="KAL3738641.1"/>
    <property type="molecule type" value="Genomic_DNA"/>
</dbReference>
<dbReference type="GO" id="GO:0051707">
    <property type="term" value="P:response to other organism"/>
    <property type="evidence" value="ECO:0007669"/>
    <property type="project" value="UniProtKB-ARBA"/>
</dbReference>
<keyword evidence="1" id="KW-0677">Repeat</keyword>
<dbReference type="InterPro" id="IPR041118">
    <property type="entry name" value="Rx_N"/>
</dbReference>
<evidence type="ECO:0000259" key="8">
    <source>
        <dbReference type="Pfam" id="PF23598"/>
    </source>
</evidence>
<dbReference type="SUPFAM" id="SSF52540">
    <property type="entry name" value="P-loop containing nucleoside triphosphate hydrolases"/>
    <property type="match status" value="1"/>
</dbReference>
<sequence>MAESPVTHLLNKLAQFFENEVRFLAGAQEEALSVRGELERIRAFLRVADSLEESDEEVKVWVKQLRNTAYDMEDALDEFSLVLRHDHGVGFTGLISRMSCCIKNLKARYRVTAEIKRIDSRVKGICDGHRRLRYKLSRAQQGPSSIGADNTWQDHRGNALLLDKTDVVGIEQPKNDLVGQLLDGPQRREVISVVGMGGLGKTTLVNQVYEDPSVKKHFAVYAWITLSRSSKIEELLKDMLDQIMRVIRKPVPPGANTMNSHWLKMIIKDLLQRRRYLIVLDDTWYINEWDAVKHALPNNSQGSRVILTTRNAELASTACKEFNGLVKNMEPLDPEQSWKLFCRKTFQGNFCPSHLEEICKYILKKCEGLPLAIVAISGVLAAKDKRRIDEWDVVRRSLRAEIDGNNRLKNLKRVLSLSFSDLPYYLKSCFLHLSVFPEGHLIERRRLTRLWVAEGFVERKEGKTLDEVAKEYFGELLNRSLVQVAETTTDGRVKLCRIHDFQREIITSKSSDQSFATIAKEQTDMWPDKVRRLSLHNSLQAAQQNRSLSHLRALYMFGVDGGFIDFVLGCDIKLLNVLDMQATPLSRFPVQVVDCYYLRYLSFRHTEVKTIPTSIGRLQNLETLDLKHTNVTRLPVEILKLRKLRHLLVYRYENISYLCNKYGFKALTEIGALQSLEKLCYIEVDDERNDIIMRELGKLTQLSRLGILKLRKEDGRALCSSIAKLTNLCAISVASVEDDEILDLQHLTSPPQLLQRIYLKGRLEMLPNWLATLNSLVKLHLRWSRLKDDPLLPLQSLPNLVHLELLQVYEGKTLCFKSKGFRKLRILGLDNFDELRSVEVEEGAMPCLEKLIIQRCKLLEKLPSGIEYLTKLKVLEFFDMPDELVKTFVRGEQDEDYRKVVHIPEIYYGYWRDGGWDVQSIERSSKGDASPRQGTSMRSSEFPPCWK</sequence>
<dbReference type="Pfam" id="PF23559">
    <property type="entry name" value="WHD_DRP"/>
    <property type="match status" value="1"/>
</dbReference>
<name>A0ABD3KNG9_EUCGL</name>
<evidence type="ECO:0008006" key="11">
    <source>
        <dbReference type="Google" id="ProtNLM"/>
    </source>
</evidence>
<dbReference type="Gene3D" id="1.20.5.4130">
    <property type="match status" value="1"/>
</dbReference>
<feature type="domain" description="Disease resistance protein winged helix" evidence="7">
    <location>
        <begin position="435"/>
        <end position="505"/>
    </location>
</feature>
<dbReference type="InterPro" id="IPR038005">
    <property type="entry name" value="RX-like_CC"/>
</dbReference>
<dbReference type="InterPro" id="IPR002182">
    <property type="entry name" value="NB-ARC"/>
</dbReference>
<feature type="domain" description="Disease resistance R13L4/SHOC-2-like LRR" evidence="8">
    <location>
        <begin position="551"/>
        <end position="873"/>
    </location>
</feature>
<dbReference type="Pfam" id="PF18052">
    <property type="entry name" value="Rx_N"/>
    <property type="match status" value="1"/>
</dbReference>
<dbReference type="FunFam" id="3.40.50.300:FF:001091">
    <property type="entry name" value="Probable disease resistance protein At1g61300"/>
    <property type="match status" value="1"/>
</dbReference>
<dbReference type="FunFam" id="1.10.10.10:FF:000322">
    <property type="entry name" value="Probable disease resistance protein At1g63360"/>
    <property type="match status" value="1"/>
</dbReference>
<dbReference type="Gene3D" id="3.40.50.300">
    <property type="entry name" value="P-loop containing nucleotide triphosphate hydrolases"/>
    <property type="match status" value="1"/>
</dbReference>
<dbReference type="PANTHER" id="PTHR23155:SF1205">
    <property type="entry name" value="DISEASE RESISTANCE PROTEIN RPM1"/>
    <property type="match status" value="1"/>
</dbReference>
<keyword evidence="3" id="KW-0611">Plant defense</keyword>
<evidence type="ECO:0000256" key="3">
    <source>
        <dbReference type="ARBA" id="ARBA00022821"/>
    </source>
</evidence>
<dbReference type="AlphaFoldDB" id="A0ABD3KNG9"/>
<proteinExistence type="predicted"/>
<evidence type="ECO:0000313" key="9">
    <source>
        <dbReference type="EMBL" id="KAL3738641.1"/>
    </source>
</evidence>
<feature type="domain" description="NB-ARC" evidence="5">
    <location>
        <begin position="171"/>
        <end position="349"/>
    </location>
</feature>
<evidence type="ECO:0000256" key="2">
    <source>
        <dbReference type="ARBA" id="ARBA00022741"/>
    </source>
</evidence>
<dbReference type="InterPro" id="IPR055414">
    <property type="entry name" value="LRR_R13L4/SHOC2-like"/>
</dbReference>
<evidence type="ECO:0000313" key="10">
    <source>
        <dbReference type="Proteomes" id="UP001634007"/>
    </source>
</evidence>